<evidence type="ECO:0000256" key="1">
    <source>
        <dbReference type="ARBA" id="ARBA00010688"/>
    </source>
</evidence>
<reference evidence="8 9" key="1">
    <citation type="submission" date="2018-09" db="EMBL/GenBank/DDBJ databases">
        <authorList>
            <person name="Wang F."/>
        </authorList>
    </citation>
    <scope>NUCLEOTIDE SEQUENCE [LARGE SCALE GENOMIC DNA]</scope>
    <source>
        <strain evidence="8 9">PLHSC7-2</strain>
    </source>
</reference>
<sequence length="326" mass="34320">MIYTLTMNPALDLEMHIDHWPQNEVARAKYSQVDVGGKGFNVSRMLTQLGVSNTALGIVGGFNGAKAERSLCQQGVQVDLLKVASETRTNVSLVNTQQQQHFKVNQAGEAIAHEDMVQLHQLLDKHLKAGDWWVLAGSLPVGVEPDFYAQLIVKIKQAGSQVILDTSGEALTLGCQAAPDLIKPNLAEMTTLLGQGQANSLIRSTENACLNADSEPMLSIEAISRIAPTLLTLGPAQAIVSLGANGALMVTAESVDHYPAHTVKEANPIGAGDAMVAGLVWRLSEGDELAAAVTYAMACGGATASLAGTTMASAKQIAKLLPPPTH</sequence>
<reference evidence="8 9" key="2">
    <citation type="submission" date="2019-01" db="EMBL/GenBank/DDBJ databases">
        <title>Motilimonas pumilus sp. nov., isolated from the gut of sea cucumber (Apostichopus japonicus).</title>
        <authorList>
            <person name="Wang F.-Q."/>
            <person name="Ren L.-H."/>
            <person name="Lin Y.-W."/>
            <person name="Sun G.-H."/>
            <person name="Du Z.-J."/>
            <person name="Zhao J.-X."/>
            <person name="Liu X.-J."/>
            <person name="Liu L.-J."/>
        </authorList>
    </citation>
    <scope>NUCLEOTIDE SEQUENCE [LARGE SCALE GENOMIC DNA]</scope>
    <source>
        <strain evidence="8 9">PLHSC7-2</strain>
    </source>
</reference>
<keyword evidence="4 8" id="KW-0418">Kinase</keyword>
<comment type="caution">
    <text evidence="8">The sequence shown here is derived from an EMBL/GenBank/DDBJ whole genome shotgun (WGS) entry which is preliminary data.</text>
</comment>
<evidence type="ECO:0000256" key="2">
    <source>
        <dbReference type="ARBA" id="ARBA00022679"/>
    </source>
</evidence>
<dbReference type="PROSITE" id="PS00584">
    <property type="entry name" value="PFKB_KINASES_2"/>
    <property type="match status" value="1"/>
</dbReference>
<feature type="domain" description="Carbohydrate kinase PfkB" evidence="7">
    <location>
        <begin position="21"/>
        <end position="311"/>
    </location>
</feature>
<dbReference type="NCBIfam" id="TIGR03168">
    <property type="entry name" value="1-PFK"/>
    <property type="match status" value="1"/>
</dbReference>
<dbReference type="PIRSF" id="PIRSF000535">
    <property type="entry name" value="1PFK/6PFK/LacC"/>
    <property type="match status" value="1"/>
</dbReference>
<proteinExistence type="inferred from homology"/>
<keyword evidence="9" id="KW-1185">Reference proteome</keyword>
<evidence type="ECO:0000256" key="6">
    <source>
        <dbReference type="PIRNR" id="PIRNR000535"/>
    </source>
</evidence>
<dbReference type="SUPFAM" id="SSF53613">
    <property type="entry name" value="Ribokinase-like"/>
    <property type="match status" value="1"/>
</dbReference>
<accession>A0A418YK40</accession>
<dbReference type="AlphaFoldDB" id="A0A418YK40"/>
<dbReference type="RefSeq" id="WP_119908873.1">
    <property type="nucleotide sequence ID" value="NZ_QZCH01000001.1"/>
</dbReference>
<keyword evidence="3" id="KW-0547">Nucleotide-binding</keyword>
<dbReference type="GO" id="GO:0008443">
    <property type="term" value="F:phosphofructokinase activity"/>
    <property type="evidence" value="ECO:0007669"/>
    <property type="project" value="TreeGrafter"/>
</dbReference>
<dbReference type="Proteomes" id="UP000283255">
    <property type="component" value="Unassembled WGS sequence"/>
</dbReference>
<name>A0A418YK40_9GAMM</name>
<organism evidence="8 9">
    <name type="scientific">Motilimonas pumila</name>
    <dbReference type="NCBI Taxonomy" id="2303987"/>
    <lineage>
        <taxon>Bacteria</taxon>
        <taxon>Pseudomonadati</taxon>
        <taxon>Pseudomonadota</taxon>
        <taxon>Gammaproteobacteria</taxon>
        <taxon>Alteromonadales</taxon>
        <taxon>Alteromonadales genera incertae sedis</taxon>
        <taxon>Motilimonas</taxon>
    </lineage>
</organism>
<evidence type="ECO:0000313" key="9">
    <source>
        <dbReference type="Proteomes" id="UP000283255"/>
    </source>
</evidence>
<evidence type="ECO:0000256" key="3">
    <source>
        <dbReference type="ARBA" id="ARBA00022741"/>
    </source>
</evidence>
<dbReference type="Gene3D" id="3.40.1190.20">
    <property type="match status" value="1"/>
</dbReference>
<dbReference type="PROSITE" id="PS00583">
    <property type="entry name" value="PFKB_KINASES_1"/>
    <property type="match status" value="1"/>
</dbReference>
<protein>
    <recommendedName>
        <fullName evidence="6">Phosphofructokinase</fullName>
    </recommendedName>
</protein>
<keyword evidence="5" id="KW-0067">ATP-binding</keyword>
<keyword evidence="2 6" id="KW-0808">Transferase</keyword>
<dbReference type="GO" id="GO:0005524">
    <property type="term" value="F:ATP binding"/>
    <property type="evidence" value="ECO:0007669"/>
    <property type="project" value="UniProtKB-KW"/>
</dbReference>
<dbReference type="CDD" id="cd01164">
    <property type="entry name" value="FruK_PfkB_like"/>
    <property type="match status" value="1"/>
</dbReference>
<dbReference type="InterPro" id="IPR011611">
    <property type="entry name" value="PfkB_dom"/>
</dbReference>
<evidence type="ECO:0000256" key="4">
    <source>
        <dbReference type="ARBA" id="ARBA00022777"/>
    </source>
</evidence>
<dbReference type="InterPro" id="IPR017583">
    <property type="entry name" value="Tagatose/fructose_Pkinase"/>
</dbReference>
<evidence type="ECO:0000313" key="8">
    <source>
        <dbReference type="EMBL" id="RJG51326.1"/>
    </source>
</evidence>
<evidence type="ECO:0000259" key="7">
    <source>
        <dbReference type="Pfam" id="PF00294"/>
    </source>
</evidence>
<gene>
    <name evidence="8" type="ORF">D1Z90_00915</name>
</gene>
<dbReference type="GO" id="GO:0005829">
    <property type="term" value="C:cytosol"/>
    <property type="evidence" value="ECO:0007669"/>
    <property type="project" value="TreeGrafter"/>
</dbReference>
<dbReference type="Pfam" id="PF00294">
    <property type="entry name" value="PfkB"/>
    <property type="match status" value="1"/>
</dbReference>
<dbReference type="InterPro" id="IPR002173">
    <property type="entry name" value="Carboh/pur_kinase_PfkB_CS"/>
</dbReference>
<dbReference type="PANTHER" id="PTHR46566">
    <property type="entry name" value="1-PHOSPHOFRUCTOKINASE-RELATED"/>
    <property type="match status" value="1"/>
</dbReference>
<dbReference type="EMBL" id="QZCH01000001">
    <property type="protein sequence ID" value="RJG51326.1"/>
    <property type="molecule type" value="Genomic_DNA"/>
</dbReference>
<dbReference type="OrthoDB" id="9801219at2"/>
<evidence type="ECO:0000256" key="5">
    <source>
        <dbReference type="ARBA" id="ARBA00022840"/>
    </source>
</evidence>
<comment type="similarity">
    <text evidence="1 6">Belongs to the carbohydrate kinase PfkB family.</text>
</comment>
<dbReference type="InterPro" id="IPR029056">
    <property type="entry name" value="Ribokinase-like"/>
</dbReference>
<dbReference type="PANTHER" id="PTHR46566:SF2">
    <property type="entry name" value="ATP-DEPENDENT 6-PHOSPHOFRUCTOKINASE ISOZYME 2"/>
    <property type="match status" value="1"/>
</dbReference>